<feature type="compositionally biased region" description="Basic and acidic residues" evidence="1">
    <location>
        <begin position="1"/>
        <end position="16"/>
    </location>
</feature>
<organism evidence="2 3">
    <name type="scientific">Caenorhabditis auriculariae</name>
    <dbReference type="NCBI Taxonomy" id="2777116"/>
    <lineage>
        <taxon>Eukaryota</taxon>
        <taxon>Metazoa</taxon>
        <taxon>Ecdysozoa</taxon>
        <taxon>Nematoda</taxon>
        <taxon>Chromadorea</taxon>
        <taxon>Rhabditida</taxon>
        <taxon>Rhabditina</taxon>
        <taxon>Rhabditomorpha</taxon>
        <taxon>Rhabditoidea</taxon>
        <taxon>Rhabditidae</taxon>
        <taxon>Peloderinae</taxon>
        <taxon>Caenorhabditis</taxon>
    </lineage>
</organism>
<dbReference type="Proteomes" id="UP000835052">
    <property type="component" value="Unassembled WGS sequence"/>
</dbReference>
<dbReference type="EMBL" id="CAJGYM010000160">
    <property type="protein sequence ID" value="CAD6199189.1"/>
    <property type="molecule type" value="Genomic_DNA"/>
</dbReference>
<comment type="caution">
    <text evidence="2">The sequence shown here is derived from an EMBL/GenBank/DDBJ whole genome shotgun (WGS) entry which is preliminary data.</text>
</comment>
<reference evidence="2" key="1">
    <citation type="submission" date="2020-10" db="EMBL/GenBank/DDBJ databases">
        <authorList>
            <person name="Kikuchi T."/>
        </authorList>
    </citation>
    <scope>NUCLEOTIDE SEQUENCE</scope>
    <source>
        <strain evidence="2">NKZ352</strain>
    </source>
</reference>
<feature type="region of interest" description="Disordered" evidence="1">
    <location>
        <begin position="1"/>
        <end position="24"/>
    </location>
</feature>
<proteinExistence type="predicted"/>
<evidence type="ECO:0000313" key="3">
    <source>
        <dbReference type="Proteomes" id="UP000835052"/>
    </source>
</evidence>
<name>A0A8S1HSV4_9PELO</name>
<evidence type="ECO:0000256" key="1">
    <source>
        <dbReference type="SAM" id="MobiDB-lite"/>
    </source>
</evidence>
<evidence type="ECO:0000313" key="2">
    <source>
        <dbReference type="EMBL" id="CAD6199189.1"/>
    </source>
</evidence>
<gene>
    <name evidence="2" type="ORF">CAUJ_LOCUS15093</name>
</gene>
<protein>
    <submittedName>
        <fullName evidence="2">Uncharacterized protein</fullName>
    </submittedName>
</protein>
<keyword evidence="3" id="KW-1185">Reference proteome</keyword>
<dbReference type="AlphaFoldDB" id="A0A8S1HSV4"/>
<sequence>MYQSSARREKPRHPLEGPESVPLMRSEVRRRVAASSTQWKKGRQMFSDSDVGLQLKQEDEEKKLNATDVVTVLLVLVVEKITFS</sequence>
<accession>A0A8S1HSV4</accession>